<feature type="transmembrane region" description="Helical" evidence="1">
    <location>
        <begin position="17"/>
        <end position="39"/>
    </location>
</feature>
<feature type="transmembrane region" description="Helical" evidence="1">
    <location>
        <begin position="182"/>
        <end position="202"/>
    </location>
</feature>
<sequence length="206" mass="23234">MVENGTLIEKIEKHPRIWLAAAALLAIMCILGGLSGIVIRPDVTVGDMENAPYFGHAEGEVSEHDSAEDIGIRNSFCRFIPTGSEYYYRVCTDDGAWIYVRAGKNDEFAGGRKIEGRVRKFSDDEREYLRDKFAHSDEYFLDMTWLRTDLLLIASGVLIVLDIVLAALMIKNKIAADNRFRTPTEIVFCAVPFVTAAIWIYLKAYI</sequence>
<keyword evidence="1" id="KW-1133">Transmembrane helix</keyword>
<dbReference type="AlphaFoldDB" id="E6UGG8"/>
<name>E6UGG8_RUMA7</name>
<dbReference type="HOGENOM" id="CLU_1331126_0_0_9"/>
<proteinExistence type="predicted"/>
<reference evidence="2 3" key="1">
    <citation type="journal article" date="2011" name="J. Bacteriol.">
        <title>Complete genome of the cellulolytic ruminal bacterium Ruminococcus albus 7.</title>
        <authorList>
            <person name="Suen G."/>
            <person name="Stevenson D.M."/>
            <person name="Bruce D.C."/>
            <person name="Chertkov O."/>
            <person name="Copeland A."/>
            <person name="Cheng J.F."/>
            <person name="Detter C."/>
            <person name="Detter J.C."/>
            <person name="Goodwin L.A."/>
            <person name="Han C.S."/>
            <person name="Hauser L.J."/>
            <person name="Ivanova N.N."/>
            <person name="Kyrpides N.C."/>
            <person name="Land M.L."/>
            <person name="Lapidus A."/>
            <person name="Lucas S."/>
            <person name="Ovchinnikova G."/>
            <person name="Pitluck S."/>
            <person name="Tapia R."/>
            <person name="Woyke T."/>
            <person name="Boyum J."/>
            <person name="Mead D."/>
            <person name="Weimer P.J."/>
        </authorList>
    </citation>
    <scope>NUCLEOTIDE SEQUENCE [LARGE SCALE GENOMIC DNA]</scope>
    <source>
        <strain evidence="3">ATCC 27210 / DSM 20455 / JCM 14654 / NCDO 2250 / 7</strain>
    </source>
</reference>
<protein>
    <submittedName>
        <fullName evidence="2">Uncharacterized protein</fullName>
    </submittedName>
</protein>
<dbReference type="KEGG" id="ral:Rumal_2616"/>
<evidence type="ECO:0000313" key="2">
    <source>
        <dbReference type="EMBL" id="ADU23091.1"/>
    </source>
</evidence>
<accession>E6UGG8</accession>
<gene>
    <name evidence="2" type="ordered locus">Rumal_2616</name>
</gene>
<dbReference type="OrthoDB" id="1819911at2"/>
<feature type="transmembrane region" description="Helical" evidence="1">
    <location>
        <begin position="150"/>
        <end position="170"/>
    </location>
</feature>
<evidence type="ECO:0000313" key="3">
    <source>
        <dbReference type="Proteomes" id="UP000006919"/>
    </source>
</evidence>
<dbReference type="EMBL" id="CP002403">
    <property type="protein sequence ID" value="ADU23091.1"/>
    <property type="molecule type" value="Genomic_DNA"/>
</dbReference>
<dbReference type="RefSeq" id="WP_013499218.1">
    <property type="nucleotide sequence ID" value="NC_014833.1"/>
</dbReference>
<dbReference type="STRING" id="697329.Rumal_2616"/>
<evidence type="ECO:0000256" key="1">
    <source>
        <dbReference type="SAM" id="Phobius"/>
    </source>
</evidence>
<keyword evidence="1" id="KW-0472">Membrane</keyword>
<organism evidence="2 3">
    <name type="scientific">Ruminococcus albus (strain ATCC 27210 / DSM 20455 / JCM 14654 / NCDO 2250 / 7)</name>
    <dbReference type="NCBI Taxonomy" id="697329"/>
    <lineage>
        <taxon>Bacteria</taxon>
        <taxon>Bacillati</taxon>
        <taxon>Bacillota</taxon>
        <taxon>Clostridia</taxon>
        <taxon>Eubacteriales</taxon>
        <taxon>Oscillospiraceae</taxon>
        <taxon>Ruminococcus</taxon>
    </lineage>
</organism>
<keyword evidence="1" id="KW-0812">Transmembrane</keyword>
<dbReference type="Proteomes" id="UP000006919">
    <property type="component" value="Chromosome"/>
</dbReference>